<feature type="region of interest" description="Disordered" evidence="11">
    <location>
        <begin position="353"/>
        <end position="440"/>
    </location>
</feature>
<evidence type="ECO:0000256" key="7">
    <source>
        <dbReference type="ARBA" id="ARBA00022927"/>
    </source>
</evidence>
<dbReference type="RefSeq" id="WP_168957119.1">
    <property type="nucleotide sequence ID" value="NZ_CP103838.1"/>
</dbReference>
<dbReference type="PANTHER" id="PTHR30332">
    <property type="entry name" value="PROBABLE GENERAL SECRETION PATHWAY PROTEIN D"/>
    <property type="match status" value="1"/>
</dbReference>
<dbReference type="InterPro" id="IPR038591">
    <property type="entry name" value="NolW-like_sf"/>
</dbReference>
<feature type="domain" description="NolW-like" evidence="13">
    <location>
        <begin position="192"/>
        <end position="251"/>
    </location>
</feature>
<dbReference type="Pfam" id="PF21305">
    <property type="entry name" value="type_II_gspD_N0"/>
    <property type="match status" value="1"/>
</dbReference>
<evidence type="ECO:0000256" key="3">
    <source>
        <dbReference type="ARBA" id="ARBA00022448"/>
    </source>
</evidence>
<dbReference type="InterPro" id="IPR013356">
    <property type="entry name" value="T2SS_GspD"/>
</dbReference>
<dbReference type="InterPro" id="IPR005644">
    <property type="entry name" value="NolW-like"/>
</dbReference>
<dbReference type="InterPro" id="IPR004846">
    <property type="entry name" value="T2SS/T3SS_dom"/>
</dbReference>
<dbReference type="Pfam" id="PF03958">
    <property type="entry name" value="Secretin_N"/>
    <property type="match status" value="3"/>
</dbReference>
<keyword evidence="7" id="KW-0653">Protein transport</keyword>
<organism evidence="15 16">
    <name type="scientific">Xanthomonas hortorum pv. pelargonii</name>
    <dbReference type="NCBI Taxonomy" id="453602"/>
    <lineage>
        <taxon>Bacteria</taxon>
        <taxon>Pseudomonadati</taxon>
        <taxon>Pseudomonadota</taxon>
        <taxon>Gammaproteobacteria</taxon>
        <taxon>Lysobacterales</taxon>
        <taxon>Lysobacteraceae</taxon>
        <taxon>Xanthomonas</taxon>
    </lineage>
</organism>
<evidence type="ECO:0000313" key="16">
    <source>
        <dbReference type="Proteomes" id="UP000548771"/>
    </source>
</evidence>
<evidence type="ECO:0000256" key="6">
    <source>
        <dbReference type="ARBA" id="ARBA00022729"/>
    </source>
</evidence>
<evidence type="ECO:0000256" key="1">
    <source>
        <dbReference type="ARBA" id="ARBA00004442"/>
    </source>
</evidence>
<evidence type="ECO:0000256" key="4">
    <source>
        <dbReference type="ARBA" id="ARBA00022452"/>
    </source>
</evidence>
<dbReference type="InterPro" id="IPR049371">
    <property type="entry name" value="GspD-like_N0"/>
</dbReference>
<dbReference type="GO" id="GO:0015628">
    <property type="term" value="P:protein secretion by the type II secretion system"/>
    <property type="evidence" value="ECO:0007669"/>
    <property type="project" value="InterPro"/>
</dbReference>
<reference evidence="16" key="1">
    <citation type="journal article" date="2020" name="Syst. Appl. Microbiol.">
        <title>Clarifying the taxonomy of the causal agent of bacterial leaf spot of lettuce through a polyphasic approach reveals that Xanthomonas cynarae Trebaol et al. 2000 emend. Timilsina et al. 2019 is a later heterotypic synonym of Xanthomonas hortorum Vauterin et al. 1995.</title>
        <authorList>
            <person name="Moriniere L."/>
            <person name="Burlet A."/>
            <person name="Rosenthal E.R."/>
            <person name="Nesme X."/>
            <person name="Portier P."/>
            <person name="Bull C.T."/>
            <person name="Lavire C."/>
            <person name="Fischer-Le Saux M."/>
            <person name="Bertolla F."/>
        </authorList>
    </citation>
    <scope>NUCLEOTIDE SEQUENCE [LARGE SCALE GENOMIC DNA]</scope>
    <source>
        <strain evidence="16">CFBP2533</strain>
    </source>
</reference>
<evidence type="ECO:0000256" key="8">
    <source>
        <dbReference type="ARBA" id="ARBA00023136"/>
    </source>
</evidence>
<evidence type="ECO:0000259" key="13">
    <source>
        <dbReference type="Pfam" id="PF03958"/>
    </source>
</evidence>
<evidence type="ECO:0000256" key="2">
    <source>
        <dbReference type="ARBA" id="ARBA00006980"/>
    </source>
</evidence>
<dbReference type="Proteomes" id="UP000548771">
    <property type="component" value="Unassembled WGS sequence"/>
</dbReference>
<dbReference type="PROSITE" id="PS51257">
    <property type="entry name" value="PROKAR_LIPOPROTEIN"/>
    <property type="match status" value="1"/>
</dbReference>
<feature type="domain" description="GspD-like N0" evidence="14">
    <location>
        <begin position="97"/>
        <end position="160"/>
    </location>
</feature>
<comment type="subcellular location">
    <subcellularLocation>
        <location evidence="1 10">Cell outer membrane</location>
    </subcellularLocation>
</comment>
<keyword evidence="3 10" id="KW-0813">Transport</keyword>
<dbReference type="InterPro" id="IPR050810">
    <property type="entry name" value="Bact_Secretion_Sys_Channel"/>
</dbReference>
<evidence type="ECO:0000256" key="10">
    <source>
        <dbReference type="RuleBase" id="RU004004"/>
    </source>
</evidence>
<dbReference type="AlphaFoldDB" id="A0AAW9ZNS5"/>
<keyword evidence="8" id="KW-0472">Membrane</keyword>
<gene>
    <name evidence="15" type="primary">gspD</name>
    <name evidence="15" type="ORF">E1J24_01765</name>
</gene>
<evidence type="ECO:0000256" key="9">
    <source>
        <dbReference type="ARBA" id="ARBA00023237"/>
    </source>
</evidence>
<keyword evidence="4" id="KW-1134">Transmembrane beta strand</keyword>
<evidence type="ECO:0000256" key="11">
    <source>
        <dbReference type="SAM" id="MobiDB-lite"/>
    </source>
</evidence>
<keyword evidence="6" id="KW-0732">Signal</keyword>
<feature type="compositionally biased region" description="Polar residues" evidence="11">
    <location>
        <begin position="45"/>
        <end position="60"/>
    </location>
</feature>
<keyword evidence="5" id="KW-0812">Transmembrane</keyword>
<dbReference type="InterPro" id="IPR004845">
    <property type="entry name" value="T2SS_GspD_CS"/>
</dbReference>
<dbReference type="GO" id="GO:0015627">
    <property type="term" value="C:type II protein secretion system complex"/>
    <property type="evidence" value="ECO:0007669"/>
    <property type="project" value="InterPro"/>
</dbReference>
<dbReference type="PANTHER" id="PTHR30332:SF25">
    <property type="entry name" value="SECRETIN XPSD"/>
    <property type="match status" value="1"/>
</dbReference>
<keyword evidence="9" id="KW-0998">Cell outer membrane</keyword>
<feature type="compositionally biased region" description="Gly residues" evidence="11">
    <location>
        <begin position="387"/>
        <end position="396"/>
    </location>
</feature>
<feature type="compositionally biased region" description="Gly residues" evidence="11">
    <location>
        <begin position="408"/>
        <end position="424"/>
    </location>
</feature>
<feature type="compositionally biased region" description="Low complexity" evidence="11">
    <location>
        <begin position="397"/>
        <end position="407"/>
    </location>
</feature>
<feature type="domain" description="NolW-like" evidence="13">
    <location>
        <begin position="258"/>
        <end position="325"/>
    </location>
</feature>
<proteinExistence type="inferred from homology"/>
<dbReference type="GO" id="GO:0009279">
    <property type="term" value="C:cell outer membrane"/>
    <property type="evidence" value="ECO:0007669"/>
    <property type="project" value="UniProtKB-SubCell"/>
</dbReference>
<accession>A0AAW9ZNS5</accession>
<dbReference type="NCBIfam" id="TIGR02517">
    <property type="entry name" value="type_II_gspD"/>
    <property type="match status" value="1"/>
</dbReference>
<feature type="domain" description="NolW-like" evidence="13">
    <location>
        <begin position="332"/>
        <end position="484"/>
    </location>
</feature>
<dbReference type="InterPro" id="IPR001775">
    <property type="entry name" value="GspD/PilQ"/>
</dbReference>
<comment type="caution">
    <text evidence="15">The sequence shown here is derived from an EMBL/GenBank/DDBJ whole genome shotgun (WGS) entry which is preliminary data.</text>
</comment>
<feature type="compositionally biased region" description="Polar residues" evidence="11">
    <location>
        <begin position="427"/>
        <end position="437"/>
    </location>
</feature>
<dbReference type="EMBL" id="SMDX01000001">
    <property type="protein sequence ID" value="NMI20649.1"/>
    <property type="molecule type" value="Genomic_DNA"/>
</dbReference>
<sequence>MSERMTPRLFPVSLLIGLLAGCATTPPPDVRRDARLDPQVGAAGATQTSAEQAADGNTSAKPVPVIRRGSGSMINQSAAAAPSPTLGMASSGSATFNFEGESVQAVVKAILGDMLGQNYVIAPGVQGTVTLATPNPVSPAQALNLLEMVLGWNNARMVFNGGRYNIVPADQALAGTVAPSTASPSSARGFEVRVVPLKFISASEMKKVLEPYARPNAIVGTDNSRNVITLGGTRAELENYLRTVQIFDVDWLSGMSVGVFPIQSGKAEKVSADLEKVFGEQSKTPSAGMFRFMPLENANAVLVITPQPRYLDQIQQWLDRIDSAGGGVRLFSYELKYIKAKDLADRLSEVFGGGRGNNNDSNASLAPGSETSVLGGVAGNRDSSMGGSSGSTGGSIGESNDGSSSGSSFGGSSGSGSSSGGLGNGSLQLSPRSNGNGAVTLEVSGDKVGVSAVAETNTLLVRSTPQAWTSIRDVIEKLDVMPMQVHIEAQVAEVNLTGALSYGVNWYFENAVNAPATATDGGLTNGTGIGLGAGLANAAGRNIWGDIAGRVGSGGVAWSFLGKNAAAIITALDQVTNVRLLQTPSVFVRNNAEATLNVGSRIAINSTSINTGLGSDSSFSSVQYIDTGVILKVRPRVTKDGMVFLDIVQEVSSPENRPAACLSATATVNAAACNVDINTRRVKTEAAVQSGDTIMLAGLIDDSTTDGSDGVPFLSKLPVVGALFGTKTKDSRRREVIVLITPSIVRNPQEARNLTDEYGQKFKAMEPLKPSQKPQ</sequence>
<feature type="compositionally biased region" description="Polar residues" evidence="11">
    <location>
        <begin position="357"/>
        <end position="372"/>
    </location>
</feature>
<feature type="region of interest" description="Disordered" evidence="11">
    <location>
        <begin position="39"/>
        <end position="61"/>
    </location>
</feature>
<dbReference type="Pfam" id="PF00263">
    <property type="entry name" value="Secretin"/>
    <property type="match status" value="1"/>
</dbReference>
<evidence type="ECO:0000259" key="14">
    <source>
        <dbReference type="Pfam" id="PF21305"/>
    </source>
</evidence>
<dbReference type="Gene3D" id="3.30.1370.120">
    <property type="match status" value="3"/>
</dbReference>
<dbReference type="Gene3D" id="3.55.50.30">
    <property type="match status" value="1"/>
</dbReference>
<evidence type="ECO:0000256" key="5">
    <source>
        <dbReference type="ARBA" id="ARBA00022692"/>
    </source>
</evidence>
<evidence type="ECO:0000313" key="15">
    <source>
        <dbReference type="EMBL" id="NMI20649.1"/>
    </source>
</evidence>
<feature type="domain" description="Type II/III secretion system secretin-like" evidence="12">
    <location>
        <begin position="571"/>
        <end position="746"/>
    </location>
</feature>
<protein>
    <submittedName>
        <fullName evidence="15">Type II secretion system protein GspD</fullName>
    </submittedName>
</protein>
<evidence type="ECO:0000259" key="12">
    <source>
        <dbReference type="Pfam" id="PF00263"/>
    </source>
</evidence>
<comment type="similarity">
    <text evidence="2">Belongs to the bacterial secretin family. GSP D subfamily.</text>
</comment>
<name>A0AAW9ZNS5_9XANT</name>
<dbReference type="PROSITE" id="PS00875">
    <property type="entry name" value="T2SP_D"/>
    <property type="match status" value="1"/>
</dbReference>
<dbReference type="PRINTS" id="PR00811">
    <property type="entry name" value="BCTERIALGSPD"/>
</dbReference>